<organism evidence="1 2">
    <name type="scientific">Aspergillus neoniger (strain CBS 115656)</name>
    <dbReference type="NCBI Taxonomy" id="1448310"/>
    <lineage>
        <taxon>Eukaryota</taxon>
        <taxon>Fungi</taxon>
        <taxon>Dikarya</taxon>
        <taxon>Ascomycota</taxon>
        <taxon>Pezizomycotina</taxon>
        <taxon>Eurotiomycetes</taxon>
        <taxon>Eurotiomycetidae</taxon>
        <taxon>Eurotiales</taxon>
        <taxon>Aspergillaceae</taxon>
        <taxon>Aspergillus</taxon>
        <taxon>Aspergillus subgen. Circumdati</taxon>
    </lineage>
</organism>
<sequence>MPPRLPYLLFLILYSIHDQDDVDKTRLTAQIDDLRHILSTRDLVSCRRVCASHRKATRGKRRLLSRAGRNFRPMLLPPLKAHYTLNILSC</sequence>
<evidence type="ECO:0000313" key="2">
    <source>
        <dbReference type="Proteomes" id="UP000247647"/>
    </source>
</evidence>
<dbReference type="AlphaFoldDB" id="A0A318YWW3"/>
<accession>A0A318YWW3</accession>
<dbReference type="RefSeq" id="XP_025484879.1">
    <property type="nucleotide sequence ID" value="XM_025629602.1"/>
</dbReference>
<name>A0A318YWW3_ASPNB</name>
<reference evidence="1" key="1">
    <citation type="submission" date="2016-12" db="EMBL/GenBank/DDBJ databases">
        <title>The genomes of Aspergillus section Nigri reveals drivers in fungal speciation.</title>
        <authorList>
            <consortium name="DOE Joint Genome Institute"/>
            <person name="Vesth T.C."/>
            <person name="Nybo J."/>
            <person name="Theobald S."/>
            <person name="Brandl J."/>
            <person name="Frisvad J.C."/>
            <person name="Nielsen K.F."/>
            <person name="Lyhne E.K."/>
            <person name="Kogle M.E."/>
            <person name="Kuo A."/>
            <person name="Riley R."/>
            <person name="Clum A."/>
            <person name="Nolan M."/>
            <person name="Lipzen A."/>
            <person name="Salamov A."/>
            <person name="Henrissat B."/>
            <person name="Wiebenga A."/>
            <person name="De Vries R.P."/>
            <person name="Grigoriev I.V."/>
            <person name="Mortensen U.H."/>
            <person name="Andersen M.R."/>
            <person name="Baker S.E."/>
        </authorList>
    </citation>
    <scope>NUCLEOTIDE SEQUENCE [LARGE SCALE GENOMIC DNA]</scope>
    <source>
        <strain evidence="1">CBS 115656</strain>
    </source>
</reference>
<protein>
    <submittedName>
        <fullName evidence="1">Uncharacterized protein</fullName>
    </submittedName>
</protein>
<dbReference type="EMBL" id="KZ821446">
    <property type="protein sequence ID" value="PYH39401.1"/>
    <property type="molecule type" value="Genomic_DNA"/>
</dbReference>
<dbReference type="GeneID" id="37132058"/>
<proteinExistence type="predicted"/>
<dbReference type="Proteomes" id="UP000247647">
    <property type="component" value="Unassembled WGS sequence"/>
</dbReference>
<gene>
    <name evidence="1" type="ORF">BO87DRAFT_82357</name>
</gene>
<keyword evidence="2" id="KW-1185">Reference proteome</keyword>
<evidence type="ECO:0000313" key="1">
    <source>
        <dbReference type="EMBL" id="PYH39401.1"/>
    </source>
</evidence>